<evidence type="ECO:0000313" key="1">
    <source>
        <dbReference type="EMBL" id="NHO67484.1"/>
    </source>
</evidence>
<gene>
    <name evidence="1" type="ORF">G8770_18220</name>
</gene>
<accession>A0A9E5MNJ6</accession>
<name>A0A9E5MNJ6_9GAMM</name>
<dbReference type="RefSeq" id="WP_167190275.1">
    <property type="nucleotide sequence ID" value="NZ_JAAONZ010000017.1"/>
</dbReference>
<dbReference type="Pfam" id="PF13591">
    <property type="entry name" value="MerR_2"/>
    <property type="match status" value="1"/>
</dbReference>
<dbReference type="Proteomes" id="UP000787472">
    <property type="component" value="Unassembled WGS sequence"/>
</dbReference>
<keyword evidence="2" id="KW-1185">Reference proteome</keyword>
<dbReference type="AlphaFoldDB" id="A0A9E5MNJ6"/>
<reference evidence="1" key="1">
    <citation type="submission" date="2020-03" db="EMBL/GenBank/DDBJ databases">
        <authorList>
            <person name="Guo F."/>
        </authorList>
    </citation>
    <scope>NUCLEOTIDE SEQUENCE</scope>
    <source>
        <strain evidence="1">JCM 30134</strain>
    </source>
</reference>
<sequence>MTETVFSIPVRELTFNELCQLERIERRVIVDIVEHGIAKPLTGATSSEWVFDTTSVHWIKKAVRLHQDLEIDWVAVSLVIELMQQKESLLRENERYRSQLRRFMD</sequence>
<proteinExistence type="predicted"/>
<protein>
    <submittedName>
        <fullName evidence="1">Chaperone modulatory protein CbpM</fullName>
    </submittedName>
</protein>
<comment type="caution">
    <text evidence="1">The sequence shown here is derived from an EMBL/GenBank/DDBJ whole genome shotgun (WGS) entry which is preliminary data.</text>
</comment>
<dbReference type="EMBL" id="JAAONZ010000017">
    <property type="protein sequence ID" value="NHO67484.1"/>
    <property type="molecule type" value="Genomic_DNA"/>
</dbReference>
<dbReference type="Gene3D" id="1.10.1660.10">
    <property type="match status" value="1"/>
</dbReference>
<evidence type="ECO:0000313" key="2">
    <source>
        <dbReference type="Proteomes" id="UP000787472"/>
    </source>
</evidence>
<organism evidence="1 2">
    <name type="scientific">Pseudomaricurvus hydrocarbonicus</name>
    <dbReference type="NCBI Taxonomy" id="1470433"/>
    <lineage>
        <taxon>Bacteria</taxon>
        <taxon>Pseudomonadati</taxon>
        <taxon>Pseudomonadota</taxon>
        <taxon>Gammaproteobacteria</taxon>
        <taxon>Cellvibrionales</taxon>
        <taxon>Cellvibrionaceae</taxon>
        <taxon>Pseudomaricurvus</taxon>
    </lineage>
</organism>